<comment type="caution">
    <text evidence="2">The sequence shown here is derived from an EMBL/GenBank/DDBJ whole genome shotgun (WGS) entry which is preliminary data.</text>
</comment>
<accession>A0A9P5T9J4</accession>
<evidence type="ECO:0000313" key="2">
    <source>
        <dbReference type="EMBL" id="KAF8480525.1"/>
    </source>
</evidence>
<dbReference type="InterPro" id="IPR032675">
    <property type="entry name" value="LRR_dom_sf"/>
</dbReference>
<dbReference type="Gene3D" id="3.80.10.10">
    <property type="entry name" value="Ribonuclease Inhibitor"/>
    <property type="match status" value="1"/>
</dbReference>
<proteinExistence type="predicted"/>
<name>A0A9P5T9J4_9AGAM</name>
<dbReference type="AlphaFoldDB" id="A0A9P5T9J4"/>
<evidence type="ECO:0000256" key="1">
    <source>
        <dbReference type="SAM" id="MobiDB-lite"/>
    </source>
</evidence>
<dbReference type="Proteomes" id="UP000759537">
    <property type="component" value="Unassembled WGS sequence"/>
</dbReference>
<reference evidence="2" key="2">
    <citation type="journal article" date="2020" name="Nat. Commun.">
        <title>Large-scale genome sequencing of mycorrhizal fungi provides insights into the early evolution of symbiotic traits.</title>
        <authorList>
            <person name="Miyauchi S."/>
            <person name="Kiss E."/>
            <person name="Kuo A."/>
            <person name="Drula E."/>
            <person name="Kohler A."/>
            <person name="Sanchez-Garcia M."/>
            <person name="Morin E."/>
            <person name="Andreopoulos B."/>
            <person name="Barry K.W."/>
            <person name="Bonito G."/>
            <person name="Buee M."/>
            <person name="Carver A."/>
            <person name="Chen C."/>
            <person name="Cichocki N."/>
            <person name="Clum A."/>
            <person name="Culley D."/>
            <person name="Crous P.W."/>
            <person name="Fauchery L."/>
            <person name="Girlanda M."/>
            <person name="Hayes R.D."/>
            <person name="Keri Z."/>
            <person name="LaButti K."/>
            <person name="Lipzen A."/>
            <person name="Lombard V."/>
            <person name="Magnuson J."/>
            <person name="Maillard F."/>
            <person name="Murat C."/>
            <person name="Nolan M."/>
            <person name="Ohm R.A."/>
            <person name="Pangilinan J."/>
            <person name="Pereira M.F."/>
            <person name="Perotto S."/>
            <person name="Peter M."/>
            <person name="Pfister S."/>
            <person name="Riley R."/>
            <person name="Sitrit Y."/>
            <person name="Stielow J.B."/>
            <person name="Szollosi G."/>
            <person name="Zifcakova L."/>
            <person name="Stursova M."/>
            <person name="Spatafora J.W."/>
            <person name="Tedersoo L."/>
            <person name="Vaario L.M."/>
            <person name="Yamada A."/>
            <person name="Yan M."/>
            <person name="Wang P."/>
            <person name="Xu J."/>
            <person name="Bruns T."/>
            <person name="Baldrian P."/>
            <person name="Vilgalys R."/>
            <person name="Dunand C."/>
            <person name="Henrissat B."/>
            <person name="Grigoriev I.V."/>
            <person name="Hibbett D."/>
            <person name="Nagy L.G."/>
            <person name="Martin F.M."/>
        </authorList>
    </citation>
    <scope>NUCLEOTIDE SEQUENCE</scope>
    <source>
        <strain evidence="2">Prilba</strain>
    </source>
</reference>
<dbReference type="EMBL" id="WHVB01000008">
    <property type="protein sequence ID" value="KAF8480525.1"/>
    <property type="molecule type" value="Genomic_DNA"/>
</dbReference>
<gene>
    <name evidence="2" type="ORF">DFH94DRAFT_481285</name>
</gene>
<dbReference type="OrthoDB" id="3365698at2759"/>
<evidence type="ECO:0000313" key="3">
    <source>
        <dbReference type="Proteomes" id="UP000759537"/>
    </source>
</evidence>
<protein>
    <recommendedName>
        <fullName evidence="4">F-box domain-containing protein</fullName>
    </recommendedName>
</protein>
<sequence>MTIDNLPDEVLLEIFDLYRQTFGDQLSSENVWNNKNGWFKLAHVCHNWRSVVLASPSRLRLRLYFASNTPTRAAAPERLSHLPIIVDYSNVIWKASAPKRLISALRYPDRVCRIAIRGSYDVSDKINKALDLPFPALESLELHNIDIKRVCASTSLTTSIQSLRHLRLDGMMSLASLSPLLSVTRSLVDLALSIDNVFSTEGASLLTHLQHMPHLRNLQVSSLYYRSYEIPPTTSILLPKLTSFRFVGECTQVEWLVAGLDAPSLREFHILVMNFSGRLHIPYLTKFIRAVGIVFVAARLTISGQGLRTEMFAQPHSIDDPPSKTFTIKTQFGSDPGSGLSAMLATLEDIFLSVPVYMIFRLSLEDLGPWRKFFEEFRNVKILRLLHGLETQVAEMLRQPAVSPPPPQEETDPDVTTPSGTPITTNRSQVISDIFPLLEEIVLYAGTRETERASMLESFEQFVTARHEVGRPVKVFWSTDGELPRYSVADPG</sequence>
<reference evidence="2" key="1">
    <citation type="submission" date="2019-10" db="EMBL/GenBank/DDBJ databases">
        <authorList>
            <consortium name="DOE Joint Genome Institute"/>
            <person name="Kuo A."/>
            <person name="Miyauchi S."/>
            <person name="Kiss E."/>
            <person name="Drula E."/>
            <person name="Kohler A."/>
            <person name="Sanchez-Garcia M."/>
            <person name="Andreopoulos B."/>
            <person name="Barry K.W."/>
            <person name="Bonito G."/>
            <person name="Buee M."/>
            <person name="Carver A."/>
            <person name="Chen C."/>
            <person name="Cichocki N."/>
            <person name="Clum A."/>
            <person name="Culley D."/>
            <person name="Crous P.W."/>
            <person name="Fauchery L."/>
            <person name="Girlanda M."/>
            <person name="Hayes R."/>
            <person name="Keri Z."/>
            <person name="LaButti K."/>
            <person name="Lipzen A."/>
            <person name="Lombard V."/>
            <person name="Magnuson J."/>
            <person name="Maillard F."/>
            <person name="Morin E."/>
            <person name="Murat C."/>
            <person name="Nolan M."/>
            <person name="Ohm R."/>
            <person name="Pangilinan J."/>
            <person name="Pereira M."/>
            <person name="Perotto S."/>
            <person name="Peter M."/>
            <person name="Riley R."/>
            <person name="Sitrit Y."/>
            <person name="Stielow B."/>
            <person name="Szollosi G."/>
            <person name="Zifcakova L."/>
            <person name="Stursova M."/>
            <person name="Spatafora J.W."/>
            <person name="Tedersoo L."/>
            <person name="Vaario L.-M."/>
            <person name="Yamada A."/>
            <person name="Yan M."/>
            <person name="Wang P."/>
            <person name="Xu J."/>
            <person name="Bruns T."/>
            <person name="Baldrian P."/>
            <person name="Vilgalys R."/>
            <person name="Henrissat B."/>
            <person name="Grigoriev I.V."/>
            <person name="Hibbett D."/>
            <person name="Nagy L.G."/>
            <person name="Martin F.M."/>
        </authorList>
    </citation>
    <scope>NUCLEOTIDE SEQUENCE</scope>
    <source>
        <strain evidence="2">Prilba</strain>
    </source>
</reference>
<keyword evidence="3" id="KW-1185">Reference proteome</keyword>
<evidence type="ECO:0008006" key="4">
    <source>
        <dbReference type="Google" id="ProtNLM"/>
    </source>
</evidence>
<feature type="compositionally biased region" description="Polar residues" evidence="1">
    <location>
        <begin position="414"/>
        <end position="426"/>
    </location>
</feature>
<dbReference type="SUPFAM" id="SSF52047">
    <property type="entry name" value="RNI-like"/>
    <property type="match status" value="1"/>
</dbReference>
<feature type="region of interest" description="Disordered" evidence="1">
    <location>
        <begin position="398"/>
        <end position="426"/>
    </location>
</feature>
<organism evidence="2 3">
    <name type="scientific">Russula ochroleuca</name>
    <dbReference type="NCBI Taxonomy" id="152965"/>
    <lineage>
        <taxon>Eukaryota</taxon>
        <taxon>Fungi</taxon>
        <taxon>Dikarya</taxon>
        <taxon>Basidiomycota</taxon>
        <taxon>Agaricomycotina</taxon>
        <taxon>Agaricomycetes</taxon>
        <taxon>Russulales</taxon>
        <taxon>Russulaceae</taxon>
        <taxon>Russula</taxon>
    </lineage>
</organism>